<proteinExistence type="predicted"/>
<evidence type="ECO:0000256" key="1">
    <source>
        <dbReference type="PROSITE-ProRule" id="PRU00339"/>
    </source>
</evidence>
<feature type="chain" id="PRO_5045337683" evidence="2">
    <location>
        <begin position="34"/>
        <end position="265"/>
    </location>
</feature>
<dbReference type="InterPro" id="IPR011990">
    <property type="entry name" value="TPR-like_helical_dom_sf"/>
</dbReference>
<dbReference type="PROSITE" id="PS50005">
    <property type="entry name" value="TPR"/>
    <property type="match status" value="1"/>
</dbReference>
<keyword evidence="1" id="KW-0802">TPR repeat</keyword>
<organism evidence="3 4">
    <name type="scientific">Candidimonas humi</name>
    <dbReference type="NCBI Taxonomy" id="683355"/>
    <lineage>
        <taxon>Bacteria</taxon>
        <taxon>Pseudomonadati</taxon>
        <taxon>Pseudomonadota</taxon>
        <taxon>Betaproteobacteria</taxon>
        <taxon>Burkholderiales</taxon>
        <taxon>Alcaligenaceae</taxon>
        <taxon>Candidimonas</taxon>
    </lineage>
</organism>
<sequence>MKIGTQSVFLFRSVCCSMTLLVAGLAAVGPAYAQAPAAGLQPNVDLNATMSASGQGAAQGMAPGSAHTVHLNVPAGTTSSDLFGESHKPDGGWQALAHILQALTPSVNTELPLTPSQITDRINTMLNQGKAAAALDVIQKRIAQEQAEGGLGTDVQLMFLHARALSALGRHNEAIELYRHMTVQYPELPEPWNNLAAEYLRQGKLEMARDALQMALTADPGYTTATANLGQVQLMLAQQSFDRAARQGDGAARARARETQAVIQK</sequence>
<dbReference type="InterPro" id="IPR019734">
    <property type="entry name" value="TPR_rpt"/>
</dbReference>
<feature type="repeat" description="TPR" evidence="1">
    <location>
        <begin position="189"/>
        <end position="222"/>
    </location>
</feature>
<dbReference type="SMART" id="SM00028">
    <property type="entry name" value="TPR"/>
    <property type="match status" value="2"/>
</dbReference>
<dbReference type="Proteomes" id="UP001595848">
    <property type="component" value="Unassembled WGS sequence"/>
</dbReference>
<dbReference type="Pfam" id="PF13181">
    <property type="entry name" value="TPR_8"/>
    <property type="match status" value="2"/>
</dbReference>
<evidence type="ECO:0000256" key="2">
    <source>
        <dbReference type="SAM" id="SignalP"/>
    </source>
</evidence>
<keyword evidence="4" id="KW-1185">Reference proteome</keyword>
<gene>
    <name evidence="3" type="ORF">ACFOY1_15080</name>
</gene>
<accession>A0ABV8NZE1</accession>
<feature type="signal peptide" evidence="2">
    <location>
        <begin position="1"/>
        <end position="33"/>
    </location>
</feature>
<evidence type="ECO:0000313" key="3">
    <source>
        <dbReference type="EMBL" id="MFC4202280.1"/>
    </source>
</evidence>
<dbReference type="EMBL" id="JBHSBV010000005">
    <property type="protein sequence ID" value="MFC4202280.1"/>
    <property type="molecule type" value="Genomic_DNA"/>
</dbReference>
<dbReference type="SUPFAM" id="SSF48452">
    <property type="entry name" value="TPR-like"/>
    <property type="match status" value="1"/>
</dbReference>
<evidence type="ECO:0000313" key="4">
    <source>
        <dbReference type="Proteomes" id="UP001595848"/>
    </source>
</evidence>
<dbReference type="Gene3D" id="1.25.40.10">
    <property type="entry name" value="Tetratricopeptide repeat domain"/>
    <property type="match status" value="1"/>
</dbReference>
<reference evidence="4" key="1">
    <citation type="journal article" date="2019" name="Int. J. Syst. Evol. Microbiol.">
        <title>The Global Catalogue of Microorganisms (GCM) 10K type strain sequencing project: providing services to taxonomists for standard genome sequencing and annotation.</title>
        <authorList>
            <consortium name="The Broad Institute Genomics Platform"/>
            <consortium name="The Broad Institute Genome Sequencing Center for Infectious Disease"/>
            <person name="Wu L."/>
            <person name="Ma J."/>
        </authorList>
    </citation>
    <scope>NUCLEOTIDE SEQUENCE [LARGE SCALE GENOMIC DNA]</scope>
    <source>
        <strain evidence="4">LMG 24813</strain>
    </source>
</reference>
<comment type="caution">
    <text evidence="3">The sequence shown here is derived from an EMBL/GenBank/DDBJ whole genome shotgun (WGS) entry which is preliminary data.</text>
</comment>
<name>A0ABV8NZE1_9BURK</name>
<protein>
    <submittedName>
        <fullName evidence="3">Tetratricopeptide repeat protein</fullName>
    </submittedName>
</protein>
<dbReference type="RefSeq" id="WP_246600769.1">
    <property type="nucleotide sequence ID" value="NZ_JAHTBN010000008.1"/>
</dbReference>
<keyword evidence="2" id="KW-0732">Signal</keyword>